<dbReference type="GO" id="GO:0006080">
    <property type="term" value="P:substituted mannan metabolic process"/>
    <property type="evidence" value="ECO:0007669"/>
    <property type="project" value="InterPro"/>
</dbReference>
<feature type="active site" description="Nucleophile" evidence="4">
    <location>
        <position position="214"/>
    </location>
</feature>
<dbReference type="PANTHER" id="PTHR40079:SF6">
    <property type="entry name" value="GH26 DOMAIN-CONTAINING PROTEIN"/>
    <property type="match status" value="1"/>
</dbReference>
<keyword evidence="3 4" id="KW-0326">Glycosidase</keyword>
<gene>
    <name evidence="6" type="ORF">PPACK8108_LOCUS22024</name>
</gene>
<evidence type="ECO:0000256" key="1">
    <source>
        <dbReference type="ARBA" id="ARBA00007754"/>
    </source>
</evidence>
<evidence type="ECO:0000313" key="7">
    <source>
        <dbReference type="Proteomes" id="UP001153365"/>
    </source>
</evidence>
<evidence type="ECO:0000313" key="6">
    <source>
        <dbReference type="EMBL" id="CAH7687267.1"/>
    </source>
</evidence>
<dbReference type="Proteomes" id="UP001153365">
    <property type="component" value="Unassembled WGS sequence"/>
</dbReference>
<keyword evidence="7" id="KW-1185">Reference proteome</keyword>
<dbReference type="AlphaFoldDB" id="A0AAV0BKQ9"/>
<dbReference type="EMBL" id="CALTRL010005847">
    <property type="protein sequence ID" value="CAH7687267.1"/>
    <property type="molecule type" value="Genomic_DNA"/>
</dbReference>
<comment type="caution">
    <text evidence="6">The sequence shown here is derived from an EMBL/GenBank/DDBJ whole genome shotgun (WGS) entry which is preliminary data.</text>
</comment>
<evidence type="ECO:0000259" key="5">
    <source>
        <dbReference type="PROSITE" id="PS51764"/>
    </source>
</evidence>
<proteinExistence type="inferred from homology"/>
<dbReference type="InterPro" id="IPR022790">
    <property type="entry name" value="GH26_dom"/>
</dbReference>
<dbReference type="Gene3D" id="3.20.20.80">
    <property type="entry name" value="Glycosidases"/>
    <property type="match status" value="1"/>
</dbReference>
<protein>
    <submittedName>
        <fullName evidence="6">Glycoside hydrolase superfamily</fullName>
    </submittedName>
</protein>
<name>A0AAV0BKQ9_PHAPC</name>
<sequence length="277" mass="30436">MIIFSNSFGLVPDEGDAGGSRQTMSQLNSALGVNSASYGWYAQAKSGTTFDGSQLLSVIDDVKACDCVFQPAVMPTGGWKGLTNSDNSQAIAIANVMKKFTDRGIPVWLRFAHEANYYQTDGTYSGNVSDFQAGWSAVAAACNKIAPEVKMWWTPNVADSSSYSTYAPTDMSTVHLVGVDYYPKALSTGSEFIDTMKKFHDTYAVQGRMFAIGETGLGYAGSDSDKMSWLKQLTSAKVSLPKMIAFSWFNYQKTYDYRIIGEKQSTITNFTREEFKI</sequence>
<dbReference type="PROSITE" id="PS51764">
    <property type="entry name" value="GH26"/>
    <property type="match status" value="1"/>
</dbReference>
<comment type="similarity">
    <text evidence="1 4">Belongs to the glycosyl hydrolase 26 family.</text>
</comment>
<feature type="active site" description="Proton donor" evidence="4">
    <location>
        <position position="114"/>
    </location>
</feature>
<reference evidence="6" key="1">
    <citation type="submission" date="2022-06" db="EMBL/GenBank/DDBJ databases">
        <authorList>
            <consortium name="SYNGENTA / RWTH Aachen University"/>
        </authorList>
    </citation>
    <scope>NUCLEOTIDE SEQUENCE</scope>
</reference>
<organism evidence="6 7">
    <name type="scientific">Phakopsora pachyrhizi</name>
    <name type="common">Asian soybean rust disease fungus</name>
    <dbReference type="NCBI Taxonomy" id="170000"/>
    <lineage>
        <taxon>Eukaryota</taxon>
        <taxon>Fungi</taxon>
        <taxon>Dikarya</taxon>
        <taxon>Basidiomycota</taxon>
        <taxon>Pucciniomycotina</taxon>
        <taxon>Pucciniomycetes</taxon>
        <taxon>Pucciniales</taxon>
        <taxon>Phakopsoraceae</taxon>
        <taxon>Phakopsora</taxon>
    </lineage>
</organism>
<evidence type="ECO:0000256" key="2">
    <source>
        <dbReference type="ARBA" id="ARBA00022801"/>
    </source>
</evidence>
<accession>A0AAV0BKQ9</accession>
<dbReference type="SUPFAM" id="SSF51445">
    <property type="entry name" value="(Trans)glycosidases"/>
    <property type="match status" value="1"/>
</dbReference>
<dbReference type="InterPro" id="IPR017853">
    <property type="entry name" value="GH"/>
</dbReference>
<evidence type="ECO:0000256" key="4">
    <source>
        <dbReference type="PROSITE-ProRule" id="PRU01100"/>
    </source>
</evidence>
<dbReference type="InterPro" id="IPR000805">
    <property type="entry name" value="Glyco_hydro_26"/>
</dbReference>
<keyword evidence="2 4" id="KW-0378">Hydrolase</keyword>
<dbReference type="PANTHER" id="PTHR40079">
    <property type="entry name" value="MANNAN ENDO-1,4-BETA-MANNOSIDASE E-RELATED"/>
    <property type="match status" value="1"/>
</dbReference>
<evidence type="ECO:0000256" key="3">
    <source>
        <dbReference type="ARBA" id="ARBA00023295"/>
    </source>
</evidence>
<dbReference type="GO" id="GO:0016985">
    <property type="term" value="F:mannan endo-1,4-beta-mannosidase activity"/>
    <property type="evidence" value="ECO:0007669"/>
    <property type="project" value="InterPro"/>
</dbReference>
<feature type="domain" description="GH26" evidence="5">
    <location>
        <begin position="1"/>
        <end position="270"/>
    </location>
</feature>